<dbReference type="Proteomes" id="UP001222770">
    <property type="component" value="Unassembled WGS sequence"/>
</dbReference>
<evidence type="ECO:0000313" key="1">
    <source>
        <dbReference type="EMBL" id="MDF8334273.1"/>
    </source>
</evidence>
<sequence>MAVPEEFYLQQAALSARSASETDLPNLRDKYLRSQAAWEVLARREVATRTAREKREADKATMIVA</sequence>
<protein>
    <submittedName>
        <fullName evidence="1">Uncharacterized protein</fullName>
    </submittedName>
</protein>
<proteinExistence type="predicted"/>
<dbReference type="EMBL" id="JAROCY010000012">
    <property type="protein sequence ID" value="MDF8334273.1"/>
    <property type="molecule type" value="Genomic_DNA"/>
</dbReference>
<organism evidence="1 2">
    <name type="scientific">Novosphingobium cyanobacteriorum</name>
    <dbReference type="NCBI Taxonomy" id="3024215"/>
    <lineage>
        <taxon>Bacteria</taxon>
        <taxon>Pseudomonadati</taxon>
        <taxon>Pseudomonadota</taxon>
        <taxon>Alphaproteobacteria</taxon>
        <taxon>Sphingomonadales</taxon>
        <taxon>Sphingomonadaceae</taxon>
        <taxon>Novosphingobium</taxon>
    </lineage>
</organism>
<gene>
    <name evidence="1" type="ORF">POM99_13755</name>
</gene>
<evidence type="ECO:0000313" key="2">
    <source>
        <dbReference type="Proteomes" id="UP001222770"/>
    </source>
</evidence>
<reference evidence="1 2" key="1">
    <citation type="submission" date="2023-03" db="EMBL/GenBank/DDBJ databases">
        <title>Novosphingobium cyanobacteriorum sp. nov., isolated from a eutrophic reservoir during the Microcystis bloom period.</title>
        <authorList>
            <person name="Kang M."/>
            <person name="Le V."/>
            <person name="Ko S.-R."/>
            <person name="Lee S.-A."/>
            <person name="Ahn C.-Y."/>
        </authorList>
    </citation>
    <scope>NUCLEOTIDE SEQUENCE [LARGE SCALE GENOMIC DNA]</scope>
    <source>
        <strain evidence="1 2">HBC54</strain>
    </source>
</reference>
<dbReference type="RefSeq" id="WP_277278782.1">
    <property type="nucleotide sequence ID" value="NZ_JAROCY010000012.1"/>
</dbReference>
<name>A0ABT6CK26_9SPHN</name>
<comment type="caution">
    <text evidence="1">The sequence shown here is derived from an EMBL/GenBank/DDBJ whole genome shotgun (WGS) entry which is preliminary data.</text>
</comment>
<accession>A0ABT6CK26</accession>
<keyword evidence="2" id="KW-1185">Reference proteome</keyword>